<evidence type="ECO:0000313" key="2">
    <source>
        <dbReference type="EMBL" id="KJR80977.1"/>
    </source>
</evidence>
<name>A0A0F2LU46_SPOSC</name>
<dbReference type="KEGG" id="ssck:SPSK_04988"/>
<comment type="caution">
    <text evidence="2">The sequence shown here is derived from an EMBL/GenBank/DDBJ whole genome shotgun (WGS) entry which is preliminary data.</text>
</comment>
<organism evidence="2 3">
    <name type="scientific">Sporothrix schenckii 1099-18</name>
    <dbReference type="NCBI Taxonomy" id="1397361"/>
    <lineage>
        <taxon>Eukaryota</taxon>
        <taxon>Fungi</taxon>
        <taxon>Dikarya</taxon>
        <taxon>Ascomycota</taxon>
        <taxon>Pezizomycotina</taxon>
        <taxon>Sordariomycetes</taxon>
        <taxon>Sordariomycetidae</taxon>
        <taxon>Ophiostomatales</taxon>
        <taxon>Ophiostomataceae</taxon>
        <taxon>Sporothrix</taxon>
    </lineage>
</organism>
<feature type="compositionally biased region" description="Basic and acidic residues" evidence="1">
    <location>
        <begin position="775"/>
        <end position="797"/>
    </location>
</feature>
<proteinExistence type="predicted"/>
<dbReference type="OrthoDB" id="5245609at2759"/>
<feature type="region of interest" description="Disordered" evidence="1">
    <location>
        <begin position="739"/>
        <end position="807"/>
    </location>
</feature>
<feature type="compositionally biased region" description="Basic residues" evidence="1">
    <location>
        <begin position="114"/>
        <end position="129"/>
    </location>
</feature>
<dbReference type="Proteomes" id="UP000033710">
    <property type="component" value="Unassembled WGS sequence"/>
</dbReference>
<feature type="compositionally biased region" description="Basic and acidic residues" evidence="1">
    <location>
        <begin position="89"/>
        <end position="98"/>
    </location>
</feature>
<evidence type="ECO:0000256" key="1">
    <source>
        <dbReference type="SAM" id="MobiDB-lite"/>
    </source>
</evidence>
<feature type="compositionally biased region" description="Low complexity" evidence="1">
    <location>
        <begin position="141"/>
        <end position="156"/>
    </location>
</feature>
<feature type="region of interest" description="Disordered" evidence="1">
    <location>
        <begin position="69"/>
        <end position="162"/>
    </location>
</feature>
<reference evidence="2 3" key="2">
    <citation type="journal article" date="2015" name="Eukaryot. Cell">
        <title>Asexual propagation of a virulent clone complex in a human and feline outbreak of sporotrichosis.</title>
        <authorList>
            <person name="Teixeira Mde M."/>
            <person name="Rodrigues A.M."/>
            <person name="Tsui C.K."/>
            <person name="de Almeida L.G."/>
            <person name="Van Diepeningen A.D."/>
            <person name="van den Ende B.G."/>
            <person name="Fernandes G.F."/>
            <person name="Kano R."/>
            <person name="Hamelin R.C."/>
            <person name="Lopes-Bezerra L.M."/>
            <person name="Vasconcelos A.T."/>
            <person name="de Hoog S."/>
            <person name="de Camargo Z.P."/>
            <person name="Felipe M.S."/>
        </authorList>
    </citation>
    <scope>NUCLEOTIDE SEQUENCE [LARGE SCALE GENOMIC DNA]</scope>
    <source>
        <strain evidence="2 3">1099-18</strain>
    </source>
</reference>
<feature type="region of interest" description="Disordered" evidence="1">
    <location>
        <begin position="210"/>
        <end position="232"/>
    </location>
</feature>
<dbReference type="GeneID" id="27667022"/>
<dbReference type="RefSeq" id="XP_016583653.1">
    <property type="nucleotide sequence ID" value="XM_016731745.1"/>
</dbReference>
<dbReference type="AlphaFoldDB" id="A0A0F2LU46"/>
<feature type="region of interest" description="Disordered" evidence="1">
    <location>
        <begin position="1"/>
        <end position="47"/>
    </location>
</feature>
<evidence type="ECO:0000313" key="3">
    <source>
        <dbReference type="Proteomes" id="UP000033710"/>
    </source>
</evidence>
<protein>
    <submittedName>
        <fullName evidence="2">Uncharacterized protein</fullName>
    </submittedName>
</protein>
<dbReference type="VEuPathDB" id="FungiDB:SPSK_04988"/>
<feature type="compositionally biased region" description="Acidic residues" evidence="1">
    <location>
        <begin position="744"/>
        <end position="768"/>
    </location>
</feature>
<feature type="region of interest" description="Disordered" evidence="1">
    <location>
        <begin position="690"/>
        <end position="720"/>
    </location>
</feature>
<feature type="compositionally biased region" description="Low complexity" evidence="1">
    <location>
        <begin position="690"/>
        <end position="705"/>
    </location>
</feature>
<gene>
    <name evidence="2" type="ORF">SPSK_04988</name>
</gene>
<accession>A0A0F2LU46</accession>
<dbReference type="EMBL" id="AXCR01000012">
    <property type="protein sequence ID" value="KJR80977.1"/>
    <property type="molecule type" value="Genomic_DNA"/>
</dbReference>
<reference evidence="2 3" key="1">
    <citation type="journal article" date="2014" name="BMC Genomics">
        <title>Comparative genomics of the major fungal agents of human and animal Sporotrichosis: Sporothrix schenckii and Sporothrix brasiliensis.</title>
        <authorList>
            <person name="Teixeira M.M."/>
            <person name="de Almeida L.G."/>
            <person name="Kubitschek-Barreira P."/>
            <person name="Alves F.L."/>
            <person name="Kioshima E.S."/>
            <person name="Abadio A.K."/>
            <person name="Fernandes L."/>
            <person name="Derengowski L.S."/>
            <person name="Ferreira K.S."/>
            <person name="Souza R.C."/>
            <person name="Ruiz J.C."/>
            <person name="de Andrade N.C."/>
            <person name="Paes H.C."/>
            <person name="Nicola A.M."/>
            <person name="Albuquerque P."/>
            <person name="Gerber A.L."/>
            <person name="Martins V.P."/>
            <person name="Peconick L.D."/>
            <person name="Neto A.V."/>
            <person name="Chaucanez C.B."/>
            <person name="Silva P.A."/>
            <person name="Cunha O.L."/>
            <person name="de Oliveira F.F."/>
            <person name="dos Santos T.C."/>
            <person name="Barros A.L."/>
            <person name="Soares M.A."/>
            <person name="de Oliveira L.M."/>
            <person name="Marini M.M."/>
            <person name="Villalobos-Duno H."/>
            <person name="Cunha M.M."/>
            <person name="de Hoog S."/>
            <person name="da Silveira J.F."/>
            <person name="Henrissat B."/>
            <person name="Nino-Vega G.A."/>
            <person name="Cisalpino P.S."/>
            <person name="Mora-Montes H.M."/>
            <person name="Almeida S.R."/>
            <person name="Stajich J.E."/>
            <person name="Lopes-Bezerra L.M."/>
            <person name="Vasconcelos A.T."/>
            <person name="Felipe M.S."/>
        </authorList>
    </citation>
    <scope>NUCLEOTIDE SEQUENCE [LARGE SCALE GENOMIC DNA]</scope>
    <source>
        <strain evidence="2 3">1099-18</strain>
    </source>
</reference>
<sequence length="807" mass="86315">MAAHSAQAPWLPQSPLPLTPPHTQLAGQETPLLGMAAGLSAGDSQSHVIQLERERATGSVGSFAKLAMSGAQNGQQHHQDGQEPSPSGKEQELDDRLQNRSLSQTECQSQRQQQQHHHRHHHRASRNPARKQAAYEGSDASTPTRTRSTSSSNFTPLSTFPSATSRTFAVDGQTNLNCVDPTGNTTDTHCDSTIGRAEHMHVINNADKHSQHAYDDNNGDDDGNGSGSTADHVPFAQLQPIHLYPTSQQQHEDRHRQDSAFLSTPAPQPHSLLASPPQLCLRSRSGRSGNGRIAKTGVSSRSGSHKDSHSQRPSLEGRGGSVDGNHRDETTNAVGRSADTNADNDDSDSESLNSHALAWDQTCLRIAYLVSTMVAPSANASVGGGPADKDTQLPTPLAMARVGRNPGENGANGVTSITSVNGDTASLGMGSAEWELLPQVLDHFVDLCTRGWTGTEPDKKRRKIAQMLHWQNEVYACGKAAYCGCADGSPVPNDSLLAAALELPLPLQPVSATSSAPASVTTSAASASAPTSATDETVASIGKCAAMCSRCSFPLTPNRPIFWVADPKDGTDEVAFKKVRRTQEGPGDSIRKAIKSFRGLVFSKKNKRSVSSPAGALATTTMLAAPRASFTPPRSLSPSILDKATLSRRAWCQWEEVNCQRLCDESDENRALFFPQTAMYTVREEDVEVAARPASAEEGNAAAGSLSPSTTQARAQAQARAQIQAQAQELGRLVGGMKSGAIYDSDEDDEEYDPDIDDGDDNDDDDDDAKNVSAEQRRQRETNARLRRAERLLKKTNDAAATTIQAA</sequence>
<feature type="compositionally biased region" description="Low complexity" evidence="1">
    <location>
        <begin position="282"/>
        <end position="292"/>
    </location>
</feature>
<feature type="region of interest" description="Disordered" evidence="1">
    <location>
        <begin position="246"/>
        <end position="351"/>
    </location>
</feature>